<dbReference type="InterPro" id="IPR029063">
    <property type="entry name" value="SAM-dependent_MTases_sf"/>
</dbReference>
<name>A0A8J8GLL9_9EURY</name>
<gene>
    <name evidence="4" type="ORF">HT576_06070</name>
</gene>
<sequence>MLTTGRAIVESREKLRRCVPRVRAVTEDHDAARSGSGPSRGDAVGSDGLAPIVRSVVEELSPGRAFDVATGTGRNALALAERGWTVDAVDLSSAKLSRARERASERGTTVNWILADADRYCVPGESYDLVTVSFFDARDRLPALIDALAPGGVLCYEHYLASAERDAGPGDRFRFDSNELLAACSDLAILYYAERRVGDEPRVTLVARNETAVPRWRPQLSAVPDDG</sequence>
<keyword evidence="4" id="KW-0489">Methyltransferase</keyword>
<evidence type="ECO:0000313" key="4">
    <source>
        <dbReference type="EMBL" id="NUB90592.1"/>
    </source>
</evidence>
<dbReference type="CDD" id="cd02440">
    <property type="entry name" value="AdoMet_MTases"/>
    <property type="match status" value="1"/>
</dbReference>
<protein>
    <submittedName>
        <fullName evidence="4">Class I SAM-dependent methyltransferase</fullName>
    </submittedName>
</protein>
<dbReference type="EMBL" id="JABURA010000001">
    <property type="protein sequence ID" value="NUB90592.1"/>
    <property type="molecule type" value="Genomic_DNA"/>
</dbReference>
<reference evidence="4" key="1">
    <citation type="submission" date="2020-06" db="EMBL/GenBank/DDBJ databases">
        <title>Haloterrigena sp. nov., an extremely halophilic archaeon isolated from a saline sediment.</title>
        <authorList>
            <person name="Liu B.-B."/>
        </authorList>
    </citation>
    <scope>NUCLEOTIDE SEQUENCE</scope>
    <source>
        <strain evidence="4">SYSU A121-1</strain>
    </source>
</reference>
<evidence type="ECO:0000256" key="2">
    <source>
        <dbReference type="SAM" id="MobiDB-lite"/>
    </source>
</evidence>
<dbReference type="Gene3D" id="3.40.50.150">
    <property type="entry name" value="Vaccinia Virus protein VP39"/>
    <property type="match status" value="1"/>
</dbReference>
<dbReference type="Pfam" id="PF13649">
    <property type="entry name" value="Methyltransf_25"/>
    <property type="match status" value="1"/>
</dbReference>
<feature type="domain" description="Methyltransferase" evidence="3">
    <location>
        <begin position="67"/>
        <end position="152"/>
    </location>
</feature>
<dbReference type="SUPFAM" id="SSF53335">
    <property type="entry name" value="S-adenosyl-L-methionine-dependent methyltransferases"/>
    <property type="match status" value="1"/>
</dbReference>
<dbReference type="InterPro" id="IPR041698">
    <property type="entry name" value="Methyltransf_25"/>
</dbReference>
<comment type="caution">
    <text evidence="4">The sequence shown here is derived from an EMBL/GenBank/DDBJ whole genome shotgun (WGS) entry which is preliminary data.</text>
</comment>
<evidence type="ECO:0000313" key="5">
    <source>
        <dbReference type="Proteomes" id="UP000728647"/>
    </source>
</evidence>
<evidence type="ECO:0000256" key="1">
    <source>
        <dbReference type="ARBA" id="ARBA00022679"/>
    </source>
</evidence>
<dbReference type="Proteomes" id="UP000728647">
    <property type="component" value="Unassembled WGS sequence"/>
</dbReference>
<evidence type="ECO:0000259" key="3">
    <source>
        <dbReference type="Pfam" id="PF13649"/>
    </source>
</evidence>
<dbReference type="PANTHER" id="PTHR43861">
    <property type="entry name" value="TRANS-ACONITATE 2-METHYLTRANSFERASE-RELATED"/>
    <property type="match status" value="1"/>
</dbReference>
<dbReference type="GO" id="GO:0032259">
    <property type="term" value="P:methylation"/>
    <property type="evidence" value="ECO:0007669"/>
    <property type="project" value="UniProtKB-KW"/>
</dbReference>
<proteinExistence type="predicted"/>
<accession>A0A8J8GLL9</accession>
<feature type="region of interest" description="Disordered" evidence="2">
    <location>
        <begin position="26"/>
        <end position="45"/>
    </location>
</feature>
<dbReference type="GO" id="GO:0008168">
    <property type="term" value="F:methyltransferase activity"/>
    <property type="evidence" value="ECO:0007669"/>
    <property type="project" value="UniProtKB-KW"/>
</dbReference>
<dbReference type="AlphaFoldDB" id="A0A8J8GLL9"/>
<organism evidence="4 5">
    <name type="scientific">Haloterrigena gelatinilytica</name>
    <dbReference type="NCBI Taxonomy" id="2741724"/>
    <lineage>
        <taxon>Archaea</taxon>
        <taxon>Methanobacteriati</taxon>
        <taxon>Methanobacteriota</taxon>
        <taxon>Stenosarchaea group</taxon>
        <taxon>Halobacteria</taxon>
        <taxon>Halobacteriales</taxon>
        <taxon>Natrialbaceae</taxon>
        <taxon>Haloterrigena</taxon>
    </lineage>
</organism>
<keyword evidence="1" id="KW-0808">Transferase</keyword>